<dbReference type="GO" id="GO:0043565">
    <property type="term" value="F:sequence-specific DNA binding"/>
    <property type="evidence" value="ECO:0007669"/>
    <property type="project" value="InterPro"/>
</dbReference>
<organism evidence="5 6">
    <name type="scientific">Flavivirga eckloniae</name>
    <dbReference type="NCBI Taxonomy" id="1803846"/>
    <lineage>
        <taxon>Bacteria</taxon>
        <taxon>Pseudomonadati</taxon>
        <taxon>Bacteroidota</taxon>
        <taxon>Flavobacteriia</taxon>
        <taxon>Flavobacteriales</taxon>
        <taxon>Flavobacteriaceae</taxon>
        <taxon>Flavivirga</taxon>
    </lineage>
</organism>
<dbReference type="PRINTS" id="PR00032">
    <property type="entry name" value="HTHARAC"/>
</dbReference>
<dbReference type="Gene3D" id="1.10.10.60">
    <property type="entry name" value="Homeodomain-like"/>
    <property type="match status" value="2"/>
</dbReference>
<dbReference type="RefSeq" id="WP_102757774.1">
    <property type="nucleotide sequence ID" value="NZ_CP025791.1"/>
</dbReference>
<dbReference type="InterPro" id="IPR009057">
    <property type="entry name" value="Homeodomain-like_sf"/>
</dbReference>
<dbReference type="InterPro" id="IPR020449">
    <property type="entry name" value="Tscrpt_reg_AraC-type_HTH"/>
</dbReference>
<dbReference type="SUPFAM" id="SSF55136">
    <property type="entry name" value="Probable bacterial effector-binding domain"/>
    <property type="match status" value="1"/>
</dbReference>
<dbReference type="Pfam" id="PF06445">
    <property type="entry name" value="GyrI-like"/>
    <property type="match status" value="1"/>
</dbReference>
<evidence type="ECO:0000259" key="4">
    <source>
        <dbReference type="PROSITE" id="PS01124"/>
    </source>
</evidence>
<dbReference type="InterPro" id="IPR011256">
    <property type="entry name" value="Reg_factor_effector_dom_sf"/>
</dbReference>
<dbReference type="InterPro" id="IPR018062">
    <property type="entry name" value="HTH_AraC-typ_CS"/>
</dbReference>
<dbReference type="AlphaFoldDB" id="A0A2K9PVP2"/>
<dbReference type="GO" id="GO:0003700">
    <property type="term" value="F:DNA-binding transcription factor activity"/>
    <property type="evidence" value="ECO:0007669"/>
    <property type="project" value="InterPro"/>
</dbReference>
<dbReference type="Pfam" id="PF12833">
    <property type="entry name" value="HTH_18"/>
    <property type="match status" value="1"/>
</dbReference>
<dbReference type="OrthoDB" id="9816011at2"/>
<dbReference type="KEGG" id="fek:C1H87_21405"/>
<dbReference type="InterPro" id="IPR050908">
    <property type="entry name" value="SmbC-like"/>
</dbReference>
<evidence type="ECO:0000256" key="2">
    <source>
        <dbReference type="ARBA" id="ARBA00023125"/>
    </source>
</evidence>
<keyword evidence="1" id="KW-0805">Transcription regulation</keyword>
<evidence type="ECO:0000256" key="3">
    <source>
        <dbReference type="ARBA" id="ARBA00023163"/>
    </source>
</evidence>
<protein>
    <recommendedName>
        <fullName evidence="4">HTH araC/xylS-type domain-containing protein</fullName>
    </recommendedName>
</protein>
<dbReference type="PROSITE" id="PS00041">
    <property type="entry name" value="HTH_ARAC_FAMILY_1"/>
    <property type="match status" value="1"/>
</dbReference>
<accession>A0A2K9PVP2</accession>
<feature type="domain" description="HTH araC/xylS-type" evidence="4">
    <location>
        <begin position="14"/>
        <end position="113"/>
    </location>
</feature>
<dbReference type="SUPFAM" id="SSF46689">
    <property type="entry name" value="Homeodomain-like"/>
    <property type="match status" value="2"/>
</dbReference>
<proteinExistence type="predicted"/>
<dbReference type="SMART" id="SM00342">
    <property type="entry name" value="HTH_ARAC"/>
    <property type="match status" value="1"/>
</dbReference>
<keyword evidence="2" id="KW-0238">DNA-binding</keyword>
<dbReference type="Proteomes" id="UP000235826">
    <property type="component" value="Chromosome"/>
</dbReference>
<evidence type="ECO:0000256" key="1">
    <source>
        <dbReference type="ARBA" id="ARBA00023015"/>
    </source>
</evidence>
<dbReference type="PROSITE" id="PS01124">
    <property type="entry name" value="HTH_ARAC_FAMILY_2"/>
    <property type="match status" value="1"/>
</dbReference>
<dbReference type="Gene3D" id="3.20.80.10">
    <property type="entry name" value="Regulatory factor, effector binding domain"/>
    <property type="match status" value="1"/>
</dbReference>
<name>A0A2K9PVP2_9FLAO</name>
<dbReference type="PANTHER" id="PTHR40055">
    <property type="entry name" value="TRANSCRIPTIONAL REGULATOR YGIV-RELATED"/>
    <property type="match status" value="1"/>
</dbReference>
<evidence type="ECO:0000313" key="6">
    <source>
        <dbReference type="Proteomes" id="UP000235826"/>
    </source>
</evidence>
<dbReference type="InterPro" id="IPR054269">
    <property type="entry name" value="DUF7000"/>
</dbReference>
<reference evidence="5 6" key="1">
    <citation type="submission" date="2018-01" db="EMBL/GenBank/DDBJ databases">
        <title>Complete genome sequence of Flavivirga eckloniae ECD14 isolated from seaweed Ecklonia cava.</title>
        <authorList>
            <person name="Lee J.H."/>
            <person name="Baik K.S."/>
            <person name="Seong C.N."/>
        </authorList>
    </citation>
    <scope>NUCLEOTIDE SEQUENCE [LARGE SCALE GENOMIC DNA]</scope>
    <source>
        <strain evidence="5 6">ECD14</strain>
    </source>
</reference>
<evidence type="ECO:0000313" key="5">
    <source>
        <dbReference type="EMBL" id="AUP81131.1"/>
    </source>
</evidence>
<gene>
    <name evidence="5" type="ORF">C1H87_21405</name>
</gene>
<dbReference type="PANTHER" id="PTHR40055:SF2">
    <property type="entry name" value="DNA GYRASE INHIBITOR"/>
    <property type="match status" value="1"/>
</dbReference>
<keyword evidence="3" id="KW-0804">Transcription</keyword>
<dbReference type="InterPro" id="IPR010499">
    <property type="entry name" value="AraC_E-bd"/>
</dbReference>
<dbReference type="InterPro" id="IPR029442">
    <property type="entry name" value="GyrI-like"/>
</dbReference>
<dbReference type="InterPro" id="IPR018060">
    <property type="entry name" value="HTH_AraC"/>
</dbReference>
<sequence length="471" mass="55386">MNNDTNKTYINRTNIVIDYIEKNLDKELSLDLLSQKANYSPFHFHRLFKLITRETINIYINRKRVEKIASILLVGTQEPINQLAYRYGFSSGSSFTRAFKNFYGVSPSKFTSKDVIRKIGKSKTTIEKYICQIDNSLNWIKMNGHIEIKELAGMRLIGMTHIGEFNKVADTFKKLMTWMESKDLLNTPNLKAVTLYHDNPKVTEDSKVRLSTCFTIPNGVKAEGALKLVNIQKGYYAVGHFEITTDDFSKAWNGMLTWVLENEYEFEDGHYFELYHNDSKTHPEHKFIVDIYIPIKKPRLEHNRTIKKEQQLANDDLTHYRKQIKQGDIQKDYKTLLTYIKKLRTYFIKTYPFDYKAGQIYQGSMDYSYFTFTPVSLTNMKLKIVIIFNHTKMQFEICLAGRNRQIQKEYWNIFKDSDWNKYHIPDNLKGHSIVDHIIMENLNFNNFNALCQQIEAETMVFIKDIVNVLEA</sequence>
<dbReference type="EMBL" id="CP025791">
    <property type="protein sequence ID" value="AUP81131.1"/>
    <property type="molecule type" value="Genomic_DNA"/>
</dbReference>
<dbReference type="SMART" id="SM00871">
    <property type="entry name" value="AraC_E_bind"/>
    <property type="match status" value="1"/>
</dbReference>
<keyword evidence="6" id="KW-1185">Reference proteome</keyword>
<dbReference type="Pfam" id="PF22526">
    <property type="entry name" value="DUF7000"/>
    <property type="match status" value="1"/>
</dbReference>